<feature type="compositionally biased region" description="Basic and acidic residues" evidence="6">
    <location>
        <begin position="455"/>
        <end position="467"/>
    </location>
</feature>
<dbReference type="Proteomes" id="UP001217485">
    <property type="component" value="Unassembled WGS sequence"/>
</dbReference>
<evidence type="ECO:0000256" key="5">
    <source>
        <dbReference type="PROSITE-ProRule" id="PRU10141"/>
    </source>
</evidence>
<keyword evidence="2 5" id="KW-0547">Nucleotide-binding</keyword>
<feature type="compositionally biased region" description="Low complexity" evidence="6">
    <location>
        <begin position="530"/>
        <end position="553"/>
    </location>
</feature>
<feature type="region of interest" description="Disordered" evidence="6">
    <location>
        <begin position="422"/>
        <end position="471"/>
    </location>
</feature>
<dbReference type="InterPro" id="IPR000719">
    <property type="entry name" value="Prot_kinase_dom"/>
</dbReference>
<dbReference type="PANTHER" id="PTHR43289">
    <property type="entry name" value="MITOGEN-ACTIVATED PROTEIN KINASE KINASE KINASE 20-RELATED"/>
    <property type="match status" value="1"/>
</dbReference>
<evidence type="ECO:0000313" key="10">
    <source>
        <dbReference type="Proteomes" id="UP001217485"/>
    </source>
</evidence>
<dbReference type="PROSITE" id="PS50011">
    <property type="entry name" value="PROTEIN_KINASE_DOM"/>
    <property type="match status" value="1"/>
</dbReference>
<dbReference type="PANTHER" id="PTHR43289:SF6">
    <property type="entry name" value="SERINE_THREONINE-PROTEIN KINASE NEKL-3"/>
    <property type="match status" value="1"/>
</dbReference>
<evidence type="ECO:0000256" key="1">
    <source>
        <dbReference type="ARBA" id="ARBA00022679"/>
    </source>
</evidence>
<keyword evidence="7" id="KW-1133">Transmembrane helix</keyword>
<feature type="compositionally biased region" description="Low complexity" evidence="6">
    <location>
        <begin position="499"/>
        <end position="512"/>
    </location>
</feature>
<dbReference type="InterPro" id="IPR017441">
    <property type="entry name" value="Protein_kinase_ATP_BS"/>
</dbReference>
<feature type="transmembrane region" description="Helical" evidence="7">
    <location>
        <begin position="473"/>
        <end position="495"/>
    </location>
</feature>
<evidence type="ECO:0000256" key="7">
    <source>
        <dbReference type="SAM" id="Phobius"/>
    </source>
</evidence>
<dbReference type="CDD" id="cd14014">
    <property type="entry name" value="STKc_PknB_like"/>
    <property type="match status" value="1"/>
</dbReference>
<name>A0ABT5CEW7_9BACT</name>
<organism evidence="9 10">
    <name type="scientific">Sorangium atrum</name>
    <dbReference type="NCBI Taxonomy" id="2995308"/>
    <lineage>
        <taxon>Bacteria</taxon>
        <taxon>Pseudomonadati</taxon>
        <taxon>Myxococcota</taxon>
        <taxon>Polyangia</taxon>
        <taxon>Polyangiales</taxon>
        <taxon>Polyangiaceae</taxon>
        <taxon>Sorangium</taxon>
    </lineage>
</organism>
<dbReference type="InterPro" id="IPR011009">
    <property type="entry name" value="Kinase-like_dom_sf"/>
</dbReference>
<dbReference type="InterPro" id="IPR008271">
    <property type="entry name" value="Ser/Thr_kinase_AS"/>
</dbReference>
<sequence>MAHAGSDAAEPASWRRIPRVGDVVGGKYRVERVLGRGGMGIVVAAHHLSLRHRVALKFLLPEGRTTPGATERFFREAQAAAAIASEHIARVIDVGQTDDDLPYFVMEYLNGIDLEALLESRGPLPVEHAVSYVIEACEALAEAHSLGIVHRDLKPGNLFLASRKDGSTLIKVLDFGISKASEEGVLGLNAQLTASAVVLGSPRYMSPEHIRSTRTVDARSDIWALGMTLYQLLTGRLPFETESVSALFVSIVTDVPVPPRSHRPEIPLALEWIILMCLEKDPARRPQTIAELATLLEPLGSEYARQTVARILRRAMGNEAVDAPPPPDRPRAIDEEAETLTGPIGPTRGSRHSLSEQAKERAPSMPPTQASVAPPALAMAASPSMPPARVSVVPLTLTATASPSVTPARASVAPLTLTAAASPSVPPAQTSAAGPPSVHALPPDESLAPTAAPSRRGERVAAGDPQERRRRSMVAPIAAAALVALLGGMAATAWLGRGAAPAAGAPPAGEAASQVAPAQGEPSAPSSEDPGPSSLPPSEAASPPTAAAAAAASGFATAGAALTPLGSARAGRPRAVLAPSSPYPASSEPAPTKATRLREHR</sequence>
<dbReference type="GO" id="GO:0016301">
    <property type="term" value="F:kinase activity"/>
    <property type="evidence" value="ECO:0007669"/>
    <property type="project" value="UniProtKB-KW"/>
</dbReference>
<evidence type="ECO:0000259" key="8">
    <source>
        <dbReference type="PROSITE" id="PS50011"/>
    </source>
</evidence>
<keyword evidence="3 9" id="KW-0418">Kinase</keyword>
<evidence type="ECO:0000256" key="6">
    <source>
        <dbReference type="SAM" id="MobiDB-lite"/>
    </source>
</evidence>
<evidence type="ECO:0000256" key="2">
    <source>
        <dbReference type="ARBA" id="ARBA00022741"/>
    </source>
</evidence>
<proteinExistence type="predicted"/>
<accession>A0ABT5CEW7</accession>
<protein>
    <submittedName>
        <fullName evidence="9">Protein kinase</fullName>
    </submittedName>
</protein>
<feature type="region of interest" description="Disordered" evidence="6">
    <location>
        <begin position="339"/>
        <end position="371"/>
    </location>
</feature>
<dbReference type="Pfam" id="PF00069">
    <property type="entry name" value="Pkinase"/>
    <property type="match status" value="1"/>
</dbReference>
<feature type="domain" description="Protein kinase" evidence="8">
    <location>
        <begin position="28"/>
        <end position="300"/>
    </location>
</feature>
<evidence type="ECO:0000313" key="9">
    <source>
        <dbReference type="EMBL" id="MDC0684979.1"/>
    </source>
</evidence>
<dbReference type="SUPFAM" id="SSF56112">
    <property type="entry name" value="Protein kinase-like (PK-like)"/>
    <property type="match status" value="1"/>
</dbReference>
<evidence type="ECO:0000256" key="4">
    <source>
        <dbReference type="ARBA" id="ARBA00022840"/>
    </source>
</evidence>
<keyword evidence="7" id="KW-0812">Transmembrane</keyword>
<keyword evidence="7" id="KW-0472">Membrane</keyword>
<feature type="compositionally biased region" description="Basic and acidic residues" evidence="6">
    <location>
        <begin position="353"/>
        <end position="362"/>
    </location>
</feature>
<feature type="compositionally biased region" description="Low complexity" evidence="6">
    <location>
        <begin position="578"/>
        <end position="591"/>
    </location>
</feature>
<keyword evidence="1" id="KW-0808">Transferase</keyword>
<reference evidence="9 10" key="1">
    <citation type="submission" date="2023-01" db="EMBL/GenBank/DDBJ databases">
        <title>Minimal conservation of predation-associated metabolite biosynthetic gene clusters underscores biosynthetic potential of Myxococcota including descriptions for ten novel species: Archangium lansinium sp. nov., Myxococcus landrumus sp. nov., Nannocystis bai.</title>
        <authorList>
            <person name="Ahearne A."/>
            <person name="Stevens C."/>
            <person name="Dowd S."/>
        </authorList>
    </citation>
    <scope>NUCLEOTIDE SEQUENCE [LARGE SCALE GENOMIC DNA]</scope>
    <source>
        <strain evidence="9 10">WIWO2</strain>
    </source>
</reference>
<feature type="region of interest" description="Disordered" evidence="6">
    <location>
        <begin position="499"/>
        <end position="553"/>
    </location>
</feature>
<dbReference type="EMBL" id="JAQNDK010000006">
    <property type="protein sequence ID" value="MDC0684979.1"/>
    <property type="molecule type" value="Genomic_DNA"/>
</dbReference>
<comment type="caution">
    <text evidence="9">The sequence shown here is derived from an EMBL/GenBank/DDBJ whole genome shotgun (WGS) entry which is preliminary data.</text>
</comment>
<dbReference type="RefSeq" id="WP_272103100.1">
    <property type="nucleotide sequence ID" value="NZ_JAQNDK010000006.1"/>
</dbReference>
<dbReference type="Gene3D" id="3.30.200.20">
    <property type="entry name" value="Phosphorylase Kinase, domain 1"/>
    <property type="match status" value="1"/>
</dbReference>
<dbReference type="PROSITE" id="PS00108">
    <property type="entry name" value="PROTEIN_KINASE_ST"/>
    <property type="match status" value="1"/>
</dbReference>
<feature type="region of interest" description="Disordered" evidence="6">
    <location>
        <begin position="568"/>
        <end position="601"/>
    </location>
</feature>
<dbReference type="Gene3D" id="1.10.510.10">
    <property type="entry name" value="Transferase(Phosphotransferase) domain 1"/>
    <property type="match status" value="1"/>
</dbReference>
<evidence type="ECO:0000256" key="3">
    <source>
        <dbReference type="ARBA" id="ARBA00022777"/>
    </source>
</evidence>
<feature type="binding site" evidence="5">
    <location>
        <position position="57"/>
    </location>
    <ligand>
        <name>ATP</name>
        <dbReference type="ChEBI" id="CHEBI:30616"/>
    </ligand>
</feature>
<gene>
    <name evidence="9" type="ORF">POL72_45110</name>
</gene>
<keyword evidence="4 5" id="KW-0067">ATP-binding</keyword>
<keyword evidence="10" id="KW-1185">Reference proteome</keyword>
<dbReference type="SMART" id="SM00220">
    <property type="entry name" value="S_TKc"/>
    <property type="match status" value="1"/>
</dbReference>
<dbReference type="PROSITE" id="PS00107">
    <property type="entry name" value="PROTEIN_KINASE_ATP"/>
    <property type="match status" value="1"/>
</dbReference>